<reference evidence="1" key="1">
    <citation type="submission" date="2024-08" db="EMBL/GenBank/DDBJ databases">
        <title>Lentilactobacillus sp. nov., isolated from tree bark.</title>
        <authorList>
            <person name="Phuengjayaem S."/>
            <person name="Tanasupawat S."/>
        </authorList>
    </citation>
    <scope>NUCLEOTIDE SEQUENCE</scope>
    <source>
        <strain evidence="1">SPB1-3</strain>
    </source>
</reference>
<protein>
    <submittedName>
        <fullName evidence="1">ADP-ribosylglycohydrolase family protein</fullName>
    </submittedName>
</protein>
<dbReference type="EMBL" id="CP168151">
    <property type="protein sequence ID" value="XFD39334.1"/>
    <property type="molecule type" value="Genomic_DNA"/>
</dbReference>
<accession>A0ACD5DDU0</accession>
<evidence type="ECO:0000313" key="2">
    <source>
        <dbReference type="Proteomes" id="UP001149860"/>
    </source>
</evidence>
<dbReference type="Proteomes" id="UP001149860">
    <property type="component" value="Chromosome"/>
</dbReference>
<proteinExistence type="predicted"/>
<evidence type="ECO:0000313" key="1">
    <source>
        <dbReference type="EMBL" id="XFD39334.1"/>
    </source>
</evidence>
<organism evidence="1 2">
    <name type="scientific">Lentilactobacillus terminaliae</name>
    <dbReference type="NCBI Taxonomy" id="3003483"/>
    <lineage>
        <taxon>Bacteria</taxon>
        <taxon>Bacillati</taxon>
        <taxon>Bacillota</taxon>
        <taxon>Bacilli</taxon>
        <taxon>Lactobacillales</taxon>
        <taxon>Lactobacillaceae</taxon>
        <taxon>Lentilactobacillus</taxon>
    </lineage>
</organism>
<gene>
    <name evidence="1" type="ORF">O0236_007885</name>
</gene>
<name>A0ACD5DDU0_9LACO</name>
<sequence>MYSTSYLLLQATIAVAIGDALGVPVQFSDRQTLLKNPITQMTGYGDFNVPKGTWSDDTSLTLATLASLSNGFNLNDMMMRYRQWYDFGDYTPFGESFDIGETTKNAIERYKHGVPPEKCGGDQEYDNGNGTLMRVMPLAFYLLSQFPTYKFNQQVAKICEQFSSLTHRHPRSIIATAVLVNVTTTVILSPNKYAMLKSIREVLDYYENIPVFNEEIKYFDQMDNPTHYRKQSAEVQSSGYIIDTLNSVFWCLMNSEKYVSAVKKAVNLGNDADTIASITSMLGSLLYAPVSFPPEWIEPLRGRIHINWNVAMALQTPYF</sequence>
<keyword evidence="2" id="KW-1185">Reference proteome</keyword>